<evidence type="ECO:0000313" key="2">
    <source>
        <dbReference type="Proteomes" id="UP000509249"/>
    </source>
</evidence>
<gene>
    <name evidence="1" type="ORF">VEIT17_18790</name>
</gene>
<dbReference type="InterPro" id="IPR046618">
    <property type="entry name" value="DUF6731"/>
</dbReference>
<name>A0ABM7HEH2_9FIRM</name>
<organism evidence="1 2">
    <name type="scientific">Veillonella nakazawae</name>
    <dbReference type="NCBI Taxonomy" id="2682456"/>
    <lineage>
        <taxon>Bacteria</taxon>
        <taxon>Bacillati</taxon>
        <taxon>Bacillota</taxon>
        <taxon>Negativicutes</taxon>
        <taxon>Veillonellales</taxon>
        <taxon>Veillonellaceae</taxon>
        <taxon>Veillonella</taxon>
    </lineage>
</organism>
<dbReference type="EMBL" id="AP022321">
    <property type="protein sequence ID" value="BBU35433.1"/>
    <property type="molecule type" value="Genomic_DNA"/>
</dbReference>
<evidence type="ECO:0000313" key="1">
    <source>
        <dbReference type="EMBL" id="BBU35433.1"/>
    </source>
</evidence>
<keyword evidence="2" id="KW-1185">Reference proteome</keyword>
<protein>
    <submittedName>
        <fullName evidence="1">Uncharacterized protein</fullName>
    </submittedName>
</protein>
<dbReference type="Pfam" id="PF20505">
    <property type="entry name" value="DUF6731"/>
    <property type="match status" value="1"/>
</dbReference>
<reference evidence="1 2" key="1">
    <citation type="journal article" date="2020" name="Int. J. Syst. Evol. Microbiol.">
        <title>Veillonella nakazawae sp. nov., an anaerobic gram-negative coccus isolated from the oral cavity of Japanese children.</title>
        <authorList>
            <person name="Mashima I."/>
            <person name="Theodorea C.F."/>
            <person name="Djais A.A."/>
            <person name="Kunihiro T."/>
            <person name="Kawamura Y."/>
            <person name="Otomo M."/>
            <person name="Saitoh M."/>
            <person name="Tamai R."/>
            <person name="Kiyoura Y."/>
        </authorList>
    </citation>
    <scope>NUCLEOTIDE SEQUENCE [LARGE SCALE GENOMIC DNA]</scope>
    <source>
        <strain evidence="1 2">T1-7</strain>
    </source>
</reference>
<dbReference type="Proteomes" id="UP000509249">
    <property type="component" value="Chromosome"/>
</dbReference>
<sequence length="307" mass="35166">MNMSNKSFTLKFHYYFVKSSIEGDLASFEIDTNKKLERLLIKLSECNHEERIWRHNQDDDNMIILQSLSRERNGFWKLNFVKIRDGALPGRLSADGVFSEIILEPDEYIGEDMTIIYSPKYSLLGLQRNFFSVSASKVQDYFSNKEMIFIQDGVSFIFEPIIESKVIPETAILRNVEVSCYDLNGASIEDIISSDNSYGARRITLIYGMGTAPKDKGLLSGIRTILGNCIGDPRYKRVKASYRKDANSPIEAIDFIESKVENRISLMYSKTDPITHDRVYMAFLPEFKKQLAIIAPVEGEDNENDDR</sequence>
<accession>A0ABM7HEH2</accession>
<proteinExistence type="predicted"/>